<accession>A0A2X2BPN5</accession>
<dbReference type="OMA" id="GEMHIFL"/>
<dbReference type="InterPro" id="IPR036619">
    <property type="entry name" value="NinB_sf"/>
</dbReference>
<protein>
    <submittedName>
        <fullName evidence="1">Uncharacterized protein</fullName>
    </submittedName>
</protein>
<evidence type="ECO:0000313" key="2">
    <source>
        <dbReference type="Proteomes" id="UP000251485"/>
    </source>
</evidence>
<dbReference type="GeneID" id="6801013"/>
<dbReference type="Gene3D" id="1.10.3790.10">
    <property type="entry name" value="NinB"/>
    <property type="match status" value="1"/>
</dbReference>
<dbReference type="EMBL" id="UAUE01000020">
    <property type="protein sequence ID" value="SPY96833.1"/>
    <property type="molecule type" value="Genomic_DNA"/>
</dbReference>
<dbReference type="Proteomes" id="UP000251485">
    <property type="component" value="Unassembled WGS sequence"/>
</dbReference>
<dbReference type="AlphaFoldDB" id="A0A2X2BPN5"/>
<dbReference type="RefSeq" id="WP_012367619.1">
    <property type="nucleotide sequence ID" value="NZ_BRSZ01000036.1"/>
</dbReference>
<dbReference type="NCBIfam" id="NF007281">
    <property type="entry name" value="PRK09741.1"/>
    <property type="match status" value="1"/>
</dbReference>
<proteinExistence type="predicted"/>
<organism evidence="1 2">
    <name type="scientific">Proteus mirabilis</name>
    <dbReference type="NCBI Taxonomy" id="584"/>
    <lineage>
        <taxon>Bacteria</taxon>
        <taxon>Pseudomonadati</taxon>
        <taxon>Pseudomonadota</taxon>
        <taxon>Gammaproteobacteria</taxon>
        <taxon>Enterobacterales</taxon>
        <taxon>Morganellaceae</taxon>
        <taxon>Proteus</taxon>
    </lineage>
</organism>
<gene>
    <name evidence="1" type="ORF">NCTC10975_02571</name>
</gene>
<evidence type="ECO:0000313" key="1">
    <source>
        <dbReference type="EMBL" id="SPY96833.1"/>
    </source>
</evidence>
<reference evidence="1 2" key="1">
    <citation type="submission" date="2018-06" db="EMBL/GenBank/DDBJ databases">
        <authorList>
            <consortium name="Pathogen Informatics"/>
            <person name="Doyle S."/>
        </authorList>
    </citation>
    <scope>NUCLEOTIDE SEQUENCE [LARGE SCALE GENOMIC DNA]</scope>
    <source>
        <strain evidence="1 2">NCTC10975</strain>
    </source>
</reference>
<name>A0A2X2BPN5_PROMI</name>
<sequence>MTDDICLHKSNLNSIFKVLSEIVTTGKRYRIKITEWRDLRTIPMNKTWRMWMETTGEWLRARGVVIDIKNGVGEIVLSKPITNEETHEYFVGHWLGRNENGEREETSKMDKARMLYMMEKHEQWCIEKGIPIIIPRNSEYMSLKRKQEE</sequence>